<gene>
    <name evidence="2" type="ORF">GCM10007977_033680</name>
</gene>
<comment type="caution">
    <text evidence="2">The sequence shown here is derived from an EMBL/GenBank/DDBJ whole genome shotgun (WGS) entry which is preliminary data.</text>
</comment>
<evidence type="ECO:0000313" key="2">
    <source>
        <dbReference type="EMBL" id="GGM29656.1"/>
    </source>
</evidence>
<name>A0A917WUP8_9ACTN</name>
<dbReference type="Proteomes" id="UP000642070">
    <property type="component" value="Unassembled WGS sequence"/>
</dbReference>
<evidence type="ECO:0000313" key="3">
    <source>
        <dbReference type="Proteomes" id="UP000642070"/>
    </source>
</evidence>
<protein>
    <submittedName>
        <fullName evidence="2">Uncharacterized protein</fullName>
    </submittedName>
</protein>
<keyword evidence="3" id="KW-1185">Reference proteome</keyword>
<organism evidence="2 3">
    <name type="scientific">Dactylosporangium sucinum</name>
    <dbReference type="NCBI Taxonomy" id="1424081"/>
    <lineage>
        <taxon>Bacteria</taxon>
        <taxon>Bacillati</taxon>
        <taxon>Actinomycetota</taxon>
        <taxon>Actinomycetes</taxon>
        <taxon>Micromonosporales</taxon>
        <taxon>Micromonosporaceae</taxon>
        <taxon>Dactylosporangium</taxon>
    </lineage>
</organism>
<feature type="compositionally biased region" description="Polar residues" evidence="1">
    <location>
        <begin position="47"/>
        <end position="60"/>
    </location>
</feature>
<reference evidence="2" key="2">
    <citation type="submission" date="2020-09" db="EMBL/GenBank/DDBJ databases">
        <authorList>
            <person name="Sun Q."/>
            <person name="Ohkuma M."/>
        </authorList>
    </citation>
    <scope>NUCLEOTIDE SEQUENCE</scope>
    <source>
        <strain evidence="2">JCM 19831</strain>
    </source>
</reference>
<accession>A0A917WUP8</accession>
<evidence type="ECO:0000256" key="1">
    <source>
        <dbReference type="SAM" id="MobiDB-lite"/>
    </source>
</evidence>
<feature type="region of interest" description="Disordered" evidence="1">
    <location>
        <begin position="43"/>
        <end position="80"/>
    </location>
</feature>
<sequence length="130" mass="13917">MNNPNTFRYSAADTTVRPDPREAMALPVDVLRGPHSIAPAKKVRVGSSGTNRATIANRTSPAGECGERVALSRGGPDPGLTWLDDRASQARHGARPNLQVAAHRAQQAIFSVVYCKSVMTPQRPVMVTVS</sequence>
<dbReference type="EMBL" id="BMPI01000014">
    <property type="protein sequence ID" value="GGM29656.1"/>
    <property type="molecule type" value="Genomic_DNA"/>
</dbReference>
<reference evidence="2" key="1">
    <citation type="journal article" date="2014" name="Int. J. Syst. Evol. Microbiol.">
        <title>Complete genome sequence of Corynebacterium casei LMG S-19264T (=DSM 44701T), isolated from a smear-ripened cheese.</title>
        <authorList>
            <consortium name="US DOE Joint Genome Institute (JGI-PGF)"/>
            <person name="Walter F."/>
            <person name="Albersmeier A."/>
            <person name="Kalinowski J."/>
            <person name="Ruckert C."/>
        </authorList>
    </citation>
    <scope>NUCLEOTIDE SEQUENCE</scope>
    <source>
        <strain evidence="2">JCM 19831</strain>
    </source>
</reference>
<dbReference type="AlphaFoldDB" id="A0A917WUP8"/>
<proteinExistence type="predicted"/>